<gene>
    <name evidence="2" type="ORF">PCOR1329_LOCUS47093</name>
</gene>
<evidence type="ECO:0000256" key="1">
    <source>
        <dbReference type="SAM" id="MobiDB-lite"/>
    </source>
</evidence>
<sequence>MEANRIAEARAADLMRALRSEEMKHKREKDQEGENTLVQRLQGSGRGSAGDEGSEISKLKESLRNMQQEKNVLVNEFEWKELQWKTQIENAQLEVDDLKRRLASEASKHQLRIEALEASAKEALEEARAPPPSPPPAPAEPALALGWLRCPVRSAGPPRVEQPAFCQERPAGRWSPRSRASSRSGAPSASTLSSRPPGRRTASGAPRCLRGSRCSPWPTGLPAHRGSRRRSSPTSA</sequence>
<feature type="compositionally biased region" description="Basic and acidic residues" evidence="1">
    <location>
        <begin position="18"/>
        <end position="32"/>
    </location>
</feature>
<keyword evidence="3" id="KW-1185">Reference proteome</keyword>
<feature type="region of interest" description="Disordered" evidence="1">
    <location>
        <begin position="122"/>
        <end position="142"/>
    </location>
</feature>
<reference evidence="2" key="1">
    <citation type="submission" date="2023-10" db="EMBL/GenBank/DDBJ databases">
        <authorList>
            <person name="Chen Y."/>
            <person name="Shah S."/>
            <person name="Dougan E. K."/>
            <person name="Thang M."/>
            <person name="Chan C."/>
        </authorList>
    </citation>
    <scope>NUCLEOTIDE SEQUENCE [LARGE SCALE GENOMIC DNA]</scope>
</reference>
<dbReference type="EMBL" id="CAUYUJ010015671">
    <property type="protein sequence ID" value="CAK0856820.1"/>
    <property type="molecule type" value="Genomic_DNA"/>
</dbReference>
<comment type="caution">
    <text evidence="2">The sequence shown here is derived from an EMBL/GenBank/DDBJ whole genome shotgun (WGS) entry which is preliminary data.</text>
</comment>
<evidence type="ECO:0000313" key="3">
    <source>
        <dbReference type="Proteomes" id="UP001189429"/>
    </source>
</evidence>
<feature type="region of interest" description="Disordered" evidence="1">
    <location>
        <begin position="18"/>
        <end position="62"/>
    </location>
</feature>
<feature type="region of interest" description="Disordered" evidence="1">
    <location>
        <begin position="158"/>
        <end position="236"/>
    </location>
</feature>
<evidence type="ECO:0000313" key="2">
    <source>
        <dbReference type="EMBL" id="CAK0856820.1"/>
    </source>
</evidence>
<organism evidence="2 3">
    <name type="scientific">Prorocentrum cordatum</name>
    <dbReference type="NCBI Taxonomy" id="2364126"/>
    <lineage>
        <taxon>Eukaryota</taxon>
        <taxon>Sar</taxon>
        <taxon>Alveolata</taxon>
        <taxon>Dinophyceae</taxon>
        <taxon>Prorocentrales</taxon>
        <taxon>Prorocentraceae</taxon>
        <taxon>Prorocentrum</taxon>
    </lineage>
</organism>
<accession>A0ABN9UBN9</accession>
<evidence type="ECO:0008006" key="4">
    <source>
        <dbReference type="Google" id="ProtNLM"/>
    </source>
</evidence>
<dbReference type="Proteomes" id="UP001189429">
    <property type="component" value="Unassembled WGS sequence"/>
</dbReference>
<proteinExistence type="predicted"/>
<protein>
    <recommendedName>
        <fullName evidence="4">Centrosomal protein of 162 kDa</fullName>
    </recommendedName>
</protein>
<name>A0ABN9UBN9_9DINO</name>
<feature type="compositionally biased region" description="Basic residues" evidence="1">
    <location>
        <begin position="225"/>
        <end position="236"/>
    </location>
</feature>
<feature type="compositionally biased region" description="Low complexity" evidence="1">
    <location>
        <begin position="172"/>
        <end position="195"/>
    </location>
</feature>
<feature type="compositionally biased region" description="Pro residues" evidence="1">
    <location>
        <begin position="129"/>
        <end position="139"/>
    </location>
</feature>